<name>A0AC35U7B0_9BILA</name>
<reference evidence="2" key="1">
    <citation type="submission" date="2016-11" db="UniProtKB">
        <authorList>
            <consortium name="WormBaseParasite"/>
        </authorList>
    </citation>
    <scope>IDENTIFICATION</scope>
    <source>
        <strain evidence="2">KR3021</strain>
    </source>
</reference>
<protein>
    <submittedName>
        <fullName evidence="2">G protein gamma domain-containing protein</fullName>
    </submittedName>
</protein>
<dbReference type="Proteomes" id="UP000095286">
    <property type="component" value="Unplaced"/>
</dbReference>
<dbReference type="WBParaSite" id="RSKR_0000851300.1">
    <property type="protein sequence ID" value="RSKR_0000851300.1"/>
    <property type="gene ID" value="RSKR_0000851300"/>
</dbReference>
<sequence>MDILQKNKRLERRDEGYKHLKVVWKTKPIEYSVYLIERLKVLEDGNGQLLPITVGNIKKVEEELEVKSDWEDYTSAKEDKDDKNYRYNILNGDPVEDTTPQQTADNPFKDKSTRGKIPSTNTPIVTRFDRRTTYVSDSSGEEMTKRQTSRQHSAAEETISEEDGPGNNVSRYIQKHVTSPQAMTRLKVFNEGTREAFTRWIKRYVDAFEESYMGFPGSIVRRKMVLYLEDYLADRALELYVNAITTSEKASFKTVTSYISNNLKTTVSQRNAVHQKRRMVLDLEGDFDTQWTALVQIIATSFGFSVGRLTGKSNRSQEEGMDLMDKIRCDAKFNLIDFLPDRIADKLESRVNKLSIRELRDVAREEVQREKRFRQQIKKKDNSKKNVESRSNSEKYSEFNNDFNKQSKGTFQRPSGETKVRQVTSKPQPQDIEDDYYSPDEDHPTPKVLSVRHKQAKLDTEVDFSRKDKVMHTTPKTKTGGKQGANWKLLMSIVLGILTCAAAKEVVDCNIMNGQEWELATPSQINCMQESIWHLENRRLYSHGLTGSCENEIVLLIVSNNFVIPVTDNPHLLHKAQSRKENQCGTDLQILSHEDVSDIWVQFPVEITKEQRGLALQLTLSTRGAIQVTNLIDFDRVFKAVVDLSNQLPSI</sequence>
<evidence type="ECO:0000313" key="1">
    <source>
        <dbReference type="Proteomes" id="UP000095286"/>
    </source>
</evidence>
<organism evidence="1 2">
    <name type="scientific">Rhabditophanes sp. KR3021</name>
    <dbReference type="NCBI Taxonomy" id="114890"/>
    <lineage>
        <taxon>Eukaryota</taxon>
        <taxon>Metazoa</taxon>
        <taxon>Ecdysozoa</taxon>
        <taxon>Nematoda</taxon>
        <taxon>Chromadorea</taxon>
        <taxon>Rhabditida</taxon>
        <taxon>Tylenchina</taxon>
        <taxon>Panagrolaimomorpha</taxon>
        <taxon>Strongyloidoidea</taxon>
        <taxon>Alloionematidae</taxon>
        <taxon>Rhabditophanes</taxon>
    </lineage>
</organism>
<accession>A0AC35U7B0</accession>
<evidence type="ECO:0000313" key="2">
    <source>
        <dbReference type="WBParaSite" id="RSKR_0000851300.1"/>
    </source>
</evidence>
<proteinExistence type="predicted"/>